<dbReference type="Proteomes" id="UP000521872">
    <property type="component" value="Unassembled WGS sequence"/>
</dbReference>
<sequence>MSQPQHSPPQTMEGQGVTSTRSSFTFLEPGAATQTHVGPSVPSSSSASLEEVTSRGEELMERYGGDEPQDPPPKPEMFRGASLPPAPTIDANLVTWDGPDDPSNPQNWSTSRKWVITMVAIVMTVNVTFASSAPSSATTRIMAEFGIDREVSYLVTTTFLLGYVFGPLFWGPGSELVGRKPIFLGTMAMYTLFILGQALAQNIETLLVTRFFSGFFAVAPLTNSGGLIADIWSAVGRGPATSLFTASVFLGPVLGPIIAGYIVESHHVTWRWVFWVMFIFAGSCTAVATLLLPETYAPVLLQKKVQRLRKEDPIGSKSLYAEHEKQDWSFKGVLHRTLFRPFTMLAKEPILILITIYLSIVYGLLYALFQAFPIVFVVKRHFTIAEDGLIFIGVGIGTTLGSAINFFASKHYPQLIQKWKGFPPPEYRLFGAMLGSPLLVIGIFWMGWTGEYASIPWYVPGLSTIVIGTGISLIFMSFLSYIVDTYLMYSASAFAANTVIRSAVAAAFPLFTVQMFTNLGGNACPAPILQHVPPEIWTIIIQYAGAMDIEETLDAPNPMDSIADVDREYRKALRRALVTRRYLVRVSKAWYEMAAPFLYEHILLGRAKCVAPLCESFMKSQQQHKDKDSTGSGRAASWWTRRLDISIRDRHDEHLEEVLSALGGIFSSLVNLETLTVSGYEQNSDVSLPADVLDRLSCIESLKVVHWHAYTLLPPPDAWTRFLQRHTHIESLKSSVALIENVELDSLKTAYYRSNSSDLPSKLTTLNLKHLMLDSGLLPAPSLQTILSDNGPRLSLVEIRCANYKVGQAGPFSTIMPEIENYCDNLTRLHLRFSDWDVLQSNSFLSLPRQIDFLGLTVESFQISNSAARLLMFYSLPNIAKNNPRLKVIRFLKESNLRALHKHENTLKSGVLYLSGQIVLKDPIGNVLSV</sequence>
<evidence type="ECO:0000256" key="4">
    <source>
        <dbReference type="ARBA" id="ARBA00023136"/>
    </source>
</evidence>
<feature type="compositionally biased region" description="Polar residues" evidence="5">
    <location>
        <begin position="1"/>
        <end position="25"/>
    </location>
</feature>
<dbReference type="PROSITE" id="PS50850">
    <property type="entry name" value="MFS"/>
    <property type="match status" value="1"/>
</dbReference>
<feature type="transmembrane region" description="Helical" evidence="6">
    <location>
        <begin position="182"/>
        <end position="200"/>
    </location>
</feature>
<dbReference type="Gene3D" id="3.80.10.10">
    <property type="entry name" value="Ribonuclease Inhibitor"/>
    <property type="match status" value="1"/>
</dbReference>
<organism evidence="8 9">
    <name type="scientific">Agrocybe pediades</name>
    <dbReference type="NCBI Taxonomy" id="84607"/>
    <lineage>
        <taxon>Eukaryota</taxon>
        <taxon>Fungi</taxon>
        <taxon>Dikarya</taxon>
        <taxon>Basidiomycota</taxon>
        <taxon>Agaricomycotina</taxon>
        <taxon>Agaricomycetes</taxon>
        <taxon>Agaricomycetidae</taxon>
        <taxon>Agaricales</taxon>
        <taxon>Agaricineae</taxon>
        <taxon>Strophariaceae</taxon>
        <taxon>Agrocybe</taxon>
    </lineage>
</organism>
<feature type="transmembrane region" description="Helical" evidence="6">
    <location>
        <begin position="212"/>
        <end position="231"/>
    </location>
</feature>
<proteinExistence type="predicted"/>
<dbReference type="EMBL" id="JAACJL010000061">
    <property type="protein sequence ID" value="KAF4609472.1"/>
    <property type="molecule type" value="Genomic_DNA"/>
</dbReference>
<reference evidence="8 9" key="1">
    <citation type="submission" date="2019-12" db="EMBL/GenBank/DDBJ databases">
        <authorList>
            <person name="Floudas D."/>
            <person name="Bentzer J."/>
            <person name="Ahren D."/>
            <person name="Johansson T."/>
            <person name="Persson P."/>
            <person name="Tunlid A."/>
        </authorList>
    </citation>
    <scope>NUCLEOTIDE SEQUENCE [LARGE SCALE GENOMIC DNA]</scope>
    <source>
        <strain evidence="8 9">CBS 102.39</strain>
    </source>
</reference>
<dbReference type="PANTHER" id="PTHR23502">
    <property type="entry name" value="MAJOR FACILITATOR SUPERFAMILY"/>
    <property type="match status" value="1"/>
</dbReference>
<feature type="transmembrane region" description="Helical" evidence="6">
    <location>
        <begin position="460"/>
        <end position="482"/>
    </location>
</feature>
<dbReference type="AlphaFoldDB" id="A0A8H4QFI2"/>
<feature type="transmembrane region" description="Helical" evidence="6">
    <location>
        <begin position="243"/>
        <end position="263"/>
    </location>
</feature>
<feature type="compositionally biased region" description="Low complexity" evidence="5">
    <location>
        <begin position="39"/>
        <end position="51"/>
    </location>
</feature>
<evidence type="ECO:0000256" key="2">
    <source>
        <dbReference type="ARBA" id="ARBA00022692"/>
    </source>
</evidence>
<dbReference type="Gene3D" id="1.20.1250.20">
    <property type="entry name" value="MFS general substrate transporter like domains"/>
    <property type="match status" value="1"/>
</dbReference>
<feature type="transmembrane region" description="Helical" evidence="6">
    <location>
        <begin position="389"/>
        <end position="408"/>
    </location>
</feature>
<evidence type="ECO:0000259" key="7">
    <source>
        <dbReference type="PROSITE" id="PS50850"/>
    </source>
</evidence>
<name>A0A8H4QFI2_9AGAR</name>
<feature type="transmembrane region" description="Helical" evidence="6">
    <location>
        <begin position="114"/>
        <end position="131"/>
    </location>
</feature>
<dbReference type="InterPro" id="IPR032675">
    <property type="entry name" value="LRR_dom_sf"/>
</dbReference>
<evidence type="ECO:0000256" key="1">
    <source>
        <dbReference type="ARBA" id="ARBA00004141"/>
    </source>
</evidence>
<feature type="transmembrane region" description="Helical" evidence="6">
    <location>
        <begin position="429"/>
        <end position="448"/>
    </location>
</feature>
<keyword evidence="3 6" id="KW-1133">Transmembrane helix</keyword>
<feature type="transmembrane region" description="Helical" evidence="6">
    <location>
        <begin position="350"/>
        <end position="369"/>
    </location>
</feature>
<dbReference type="Pfam" id="PF07690">
    <property type="entry name" value="MFS_1"/>
    <property type="match status" value="1"/>
</dbReference>
<feature type="transmembrane region" description="Helical" evidence="6">
    <location>
        <begin position="275"/>
        <end position="301"/>
    </location>
</feature>
<feature type="compositionally biased region" description="Basic and acidic residues" evidence="5">
    <location>
        <begin position="52"/>
        <end position="65"/>
    </location>
</feature>
<comment type="subcellular location">
    <subcellularLocation>
        <location evidence="1">Membrane</location>
        <topology evidence="1">Multi-pass membrane protein</topology>
    </subcellularLocation>
</comment>
<dbReference type="SUPFAM" id="SSF52047">
    <property type="entry name" value="RNI-like"/>
    <property type="match status" value="1"/>
</dbReference>
<dbReference type="InterPro" id="IPR020846">
    <property type="entry name" value="MFS_dom"/>
</dbReference>
<dbReference type="CDD" id="cd17323">
    <property type="entry name" value="MFS_Tpo1_MDR_like"/>
    <property type="match status" value="1"/>
</dbReference>
<dbReference type="SUPFAM" id="SSF103473">
    <property type="entry name" value="MFS general substrate transporter"/>
    <property type="match status" value="1"/>
</dbReference>
<comment type="caution">
    <text evidence="8">The sequence shown here is derived from an EMBL/GenBank/DDBJ whole genome shotgun (WGS) entry which is preliminary data.</text>
</comment>
<accession>A0A8H4QFI2</accession>
<dbReference type="InterPro" id="IPR011701">
    <property type="entry name" value="MFS"/>
</dbReference>
<evidence type="ECO:0000313" key="8">
    <source>
        <dbReference type="EMBL" id="KAF4609472.1"/>
    </source>
</evidence>
<evidence type="ECO:0000256" key="3">
    <source>
        <dbReference type="ARBA" id="ARBA00022989"/>
    </source>
</evidence>
<dbReference type="InterPro" id="IPR036259">
    <property type="entry name" value="MFS_trans_sf"/>
</dbReference>
<dbReference type="GO" id="GO:0022857">
    <property type="term" value="F:transmembrane transporter activity"/>
    <property type="evidence" value="ECO:0007669"/>
    <property type="project" value="InterPro"/>
</dbReference>
<feature type="transmembrane region" description="Helical" evidence="6">
    <location>
        <begin position="151"/>
        <end position="170"/>
    </location>
</feature>
<feature type="domain" description="Major facilitator superfamily (MFS) profile" evidence="7">
    <location>
        <begin position="116"/>
        <end position="550"/>
    </location>
</feature>
<keyword evidence="2 6" id="KW-0812">Transmembrane</keyword>
<keyword evidence="4 6" id="KW-0472">Membrane</keyword>
<dbReference type="FunFam" id="1.20.1250.20:FF:000082">
    <property type="entry name" value="MFS multidrug transporter, putative"/>
    <property type="match status" value="1"/>
</dbReference>
<dbReference type="PANTHER" id="PTHR23502:SF74">
    <property type="entry name" value="MAJOR FACILITATOR SUPERFAMILY (MFS) PROFILE DOMAIN-CONTAINING PROTEIN"/>
    <property type="match status" value="1"/>
</dbReference>
<feature type="transmembrane region" description="Helical" evidence="6">
    <location>
        <begin position="494"/>
        <end position="516"/>
    </location>
</feature>
<keyword evidence="9" id="KW-1185">Reference proteome</keyword>
<protein>
    <recommendedName>
        <fullName evidence="7">Major facilitator superfamily (MFS) profile domain-containing protein</fullName>
    </recommendedName>
</protein>
<gene>
    <name evidence="8" type="ORF">D9613_012321</name>
</gene>
<evidence type="ECO:0000313" key="9">
    <source>
        <dbReference type="Proteomes" id="UP000521872"/>
    </source>
</evidence>
<feature type="region of interest" description="Disordered" evidence="5">
    <location>
        <begin position="1"/>
        <end position="80"/>
    </location>
</feature>
<dbReference type="GO" id="GO:0005886">
    <property type="term" value="C:plasma membrane"/>
    <property type="evidence" value="ECO:0007669"/>
    <property type="project" value="TreeGrafter"/>
</dbReference>
<evidence type="ECO:0000256" key="5">
    <source>
        <dbReference type="SAM" id="MobiDB-lite"/>
    </source>
</evidence>
<evidence type="ECO:0000256" key="6">
    <source>
        <dbReference type="SAM" id="Phobius"/>
    </source>
</evidence>